<dbReference type="AlphaFoldDB" id="A0A024HP02"/>
<protein>
    <recommendedName>
        <fullName evidence="3">Small ribosomal subunit biogenesis GTPase RsgA</fullName>
        <ecNumber evidence="3">3.6.1.-</ecNumber>
    </recommendedName>
</protein>
<dbReference type="Pfam" id="PF03193">
    <property type="entry name" value="RsgA_GTPase"/>
    <property type="match status" value="1"/>
</dbReference>
<dbReference type="SUPFAM" id="SSF50249">
    <property type="entry name" value="Nucleic acid-binding proteins"/>
    <property type="match status" value="1"/>
</dbReference>
<feature type="binding site" evidence="3">
    <location>
        <position position="306"/>
    </location>
    <ligand>
        <name>Zn(2+)</name>
        <dbReference type="ChEBI" id="CHEBI:29105"/>
    </ligand>
</feature>
<keyword evidence="3" id="KW-0862">Zinc</keyword>
<dbReference type="EMBL" id="HG322950">
    <property type="protein sequence ID" value="CDF86576.1"/>
    <property type="molecule type" value="Genomic_DNA"/>
</dbReference>
<dbReference type="GO" id="GO:0003924">
    <property type="term" value="F:GTPase activity"/>
    <property type="evidence" value="ECO:0007669"/>
    <property type="project" value="UniProtKB-UniRule"/>
</dbReference>
<dbReference type="KEGG" id="pkc:PKB_5264"/>
<comment type="subcellular location">
    <subcellularLocation>
        <location evidence="3">Cytoplasm</location>
    </subcellularLocation>
</comment>
<evidence type="ECO:0000313" key="6">
    <source>
        <dbReference type="EMBL" id="CDF86576.1"/>
    </source>
</evidence>
<dbReference type="HAMAP" id="MF_01820">
    <property type="entry name" value="GTPase_RsgA"/>
    <property type="match status" value="1"/>
</dbReference>
<keyword evidence="3" id="KW-0479">Metal-binding</keyword>
<dbReference type="GO" id="GO:0046872">
    <property type="term" value="F:metal ion binding"/>
    <property type="evidence" value="ECO:0007669"/>
    <property type="project" value="UniProtKB-KW"/>
</dbReference>
<keyword evidence="2 3" id="KW-0342">GTP-binding</keyword>
<dbReference type="InterPro" id="IPR030378">
    <property type="entry name" value="G_CP_dom"/>
</dbReference>
<name>A0A024HP02_PSEKB</name>
<feature type="binding site" evidence="3">
    <location>
        <position position="312"/>
    </location>
    <ligand>
        <name>Zn(2+)</name>
        <dbReference type="ChEBI" id="CHEBI:29105"/>
    </ligand>
</feature>
<comment type="similarity">
    <text evidence="3">Belongs to the TRAFAC class YlqF/YawG GTPase family. RsgA subfamily.</text>
</comment>
<keyword evidence="3" id="KW-0694">RNA-binding</keyword>
<keyword evidence="3" id="KW-0690">Ribosome biogenesis</keyword>
<dbReference type="GO" id="GO:0005525">
    <property type="term" value="F:GTP binding"/>
    <property type="evidence" value="ECO:0007669"/>
    <property type="project" value="UniProtKB-UniRule"/>
</dbReference>
<dbReference type="PANTHER" id="PTHR32120">
    <property type="entry name" value="SMALL RIBOSOMAL SUBUNIT BIOGENESIS GTPASE RSGA"/>
    <property type="match status" value="1"/>
</dbReference>
<feature type="binding site" evidence="3">
    <location>
        <position position="299"/>
    </location>
    <ligand>
        <name>Zn(2+)</name>
        <dbReference type="ChEBI" id="CHEBI:29105"/>
    </ligand>
</feature>
<evidence type="ECO:0000313" key="7">
    <source>
        <dbReference type="Proteomes" id="UP000025241"/>
    </source>
</evidence>
<dbReference type="HOGENOM" id="CLU_033617_2_0_6"/>
<comment type="cofactor">
    <cofactor evidence="3">
        <name>Zn(2+)</name>
        <dbReference type="ChEBI" id="CHEBI:29105"/>
    </cofactor>
    <text evidence="3">Binds 1 zinc ion per subunit.</text>
</comment>
<dbReference type="GO" id="GO:0019843">
    <property type="term" value="F:rRNA binding"/>
    <property type="evidence" value="ECO:0007669"/>
    <property type="project" value="UniProtKB-KW"/>
</dbReference>
<dbReference type="RefSeq" id="WP_043255766.1">
    <property type="nucleotide sequence ID" value="NZ_HG322950.1"/>
</dbReference>
<evidence type="ECO:0000256" key="1">
    <source>
        <dbReference type="ARBA" id="ARBA00022741"/>
    </source>
</evidence>
<dbReference type="PATRIC" id="fig|1301098.3.peg.5245"/>
<dbReference type="InterPro" id="IPR012340">
    <property type="entry name" value="NA-bd_OB-fold"/>
</dbReference>
<dbReference type="GO" id="GO:0042274">
    <property type="term" value="P:ribosomal small subunit biogenesis"/>
    <property type="evidence" value="ECO:0007669"/>
    <property type="project" value="UniProtKB-UniRule"/>
</dbReference>
<dbReference type="EC" id="3.6.1.-" evidence="3"/>
<dbReference type="NCBIfam" id="TIGR00157">
    <property type="entry name" value="ribosome small subunit-dependent GTPase A"/>
    <property type="match status" value="1"/>
</dbReference>
<dbReference type="InterPro" id="IPR004881">
    <property type="entry name" value="Ribosome_biogen_GTPase_RsgA"/>
</dbReference>
<reference evidence="6 7" key="1">
    <citation type="submission" date="2013-03" db="EMBL/GenBank/DDBJ databases">
        <authorList>
            <person name="Linke B."/>
        </authorList>
    </citation>
    <scope>NUCLEOTIDE SEQUENCE [LARGE SCALE GENOMIC DNA]</scope>
    <source>
        <strain evidence="6 7">B13</strain>
    </source>
</reference>
<dbReference type="PROSITE" id="PS51721">
    <property type="entry name" value="G_CP"/>
    <property type="match status" value="1"/>
</dbReference>
<evidence type="ECO:0000259" key="5">
    <source>
        <dbReference type="PROSITE" id="PS51721"/>
    </source>
</evidence>
<organism evidence="6 7">
    <name type="scientific">Pseudomonas knackmussii (strain DSM 6978 / CCUG 54928 / LMG 23759 / B13)</name>
    <dbReference type="NCBI Taxonomy" id="1301098"/>
    <lineage>
        <taxon>Bacteria</taxon>
        <taxon>Pseudomonadati</taxon>
        <taxon>Pseudomonadota</taxon>
        <taxon>Gammaproteobacteria</taxon>
        <taxon>Pseudomonadales</taxon>
        <taxon>Pseudomonadaceae</taxon>
        <taxon>Pseudomonas</taxon>
    </lineage>
</organism>
<dbReference type="InterPro" id="IPR010914">
    <property type="entry name" value="RsgA_GTPase_dom"/>
</dbReference>
<dbReference type="NCBIfam" id="NF008931">
    <property type="entry name" value="PRK12288.1"/>
    <property type="match status" value="1"/>
</dbReference>
<dbReference type="Proteomes" id="UP000025241">
    <property type="component" value="Chromosome I"/>
</dbReference>
<evidence type="ECO:0000256" key="3">
    <source>
        <dbReference type="HAMAP-Rule" id="MF_01820"/>
    </source>
</evidence>
<keyword evidence="3 6" id="KW-0378">Hydrolase</keyword>
<feature type="binding site" evidence="3">
    <location>
        <begin position="163"/>
        <end position="166"/>
    </location>
    <ligand>
        <name>GTP</name>
        <dbReference type="ChEBI" id="CHEBI:37565"/>
    </ligand>
</feature>
<proteinExistence type="inferred from homology"/>
<evidence type="ECO:0000256" key="2">
    <source>
        <dbReference type="ARBA" id="ARBA00023134"/>
    </source>
</evidence>
<gene>
    <name evidence="3 6" type="primary">rsgA</name>
    <name evidence="6" type="ORF">PKB_5264</name>
</gene>
<evidence type="ECO:0000259" key="4">
    <source>
        <dbReference type="PROSITE" id="PS50936"/>
    </source>
</evidence>
<feature type="domain" description="EngC GTPase" evidence="4">
    <location>
        <begin position="124"/>
        <end position="273"/>
    </location>
</feature>
<keyword evidence="7" id="KW-1185">Reference proteome</keyword>
<keyword evidence="3" id="KW-0699">rRNA-binding</keyword>
<dbReference type="SUPFAM" id="SSF52540">
    <property type="entry name" value="P-loop containing nucleoside triphosphate hydrolases"/>
    <property type="match status" value="1"/>
</dbReference>
<dbReference type="GO" id="GO:0005737">
    <property type="term" value="C:cytoplasm"/>
    <property type="evidence" value="ECO:0007669"/>
    <property type="project" value="UniProtKB-SubCell"/>
</dbReference>
<dbReference type="STRING" id="1301098.PKB_5264"/>
<dbReference type="eggNOG" id="COG1162">
    <property type="taxonomic scope" value="Bacteria"/>
</dbReference>
<dbReference type="PROSITE" id="PS50936">
    <property type="entry name" value="ENGC_GTPASE"/>
    <property type="match status" value="1"/>
</dbReference>
<dbReference type="OrthoDB" id="9809485at2"/>
<dbReference type="PANTHER" id="PTHR32120:SF11">
    <property type="entry name" value="SMALL RIBOSOMAL SUBUNIT BIOGENESIS GTPASE RSGA 1, MITOCHONDRIAL-RELATED"/>
    <property type="match status" value="1"/>
</dbReference>
<keyword evidence="3" id="KW-0963">Cytoplasm</keyword>
<keyword evidence="1 3" id="KW-0547">Nucleotide-binding</keyword>
<dbReference type="Gene3D" id="3.40.50.300">
    <property type="entry name" value="P-loop containing nucleotide triphosphate hydrolases"/>
    <property type="match status" value="1"/>
</dbReference>
<comment type="subunit">
    <text evidence="3">Monomer. Associates with 30S ribosomal subunit, binds 16S rRNA.</text>
</comment>
<feature type="domain" description="CP-type G" evidence="5">
    <location>
        <begin position="115"/>
        <end position="275"/>
    </location>
</feature>
<dbReference type="InterPro" id="IPR027417">
    <property type="entry name" value="P-loop_NTPase"/>
</dbReference>
<feature type="binding site" evidence="3">
    <location>
        <position position="304"/>
    </location>
    <ligand>
        <name>Zn(2+)</name>
        <dbReference type="ChEBI" id="CHEBI:29105"/>
    </ligand>
</feature>
<dbReference type="Gene3D" id="1.10.40.50">
    <property type="entry name" value="Probable gtpase engc, domain 3"/>
    <property type="match status" value="1"/>
</dbReference>
<dbReference type="Gene3D" id="2.40.50.140">
    <property type="entry name" value="Nucleic acid-binding proteins"/>
    <property type="match status" value="1"/>
</dbReference>
<dbReference type="CDD" id="cd01854">
    <property type="entry name" value="YjeQ_EngC"/>
    <property type="match status" value="1"/>
</dbReference>
<reference evidence="6 7" key="2">
    <citation type="submission" date="2014-05" db="EMBL/GenBank/DDBJ databases">
        <title>Genome sequence of the 3-chlorobenzoate degrading bacterium Pseudomonas knackmussii B13 shows multiple evidence for horizontal gene transfer.</title>
        <authorList>
            <person name="Miyazaki R."/>
            <person name="Bertelli C."/>
            <person name="Falquet L."/>
            <person name="Robinson-Rechavi M."/>
            <person name="Gharib W."/>
            <person name="Roy S."/>
            <person name="Van der Meer J.R."/>
        </authorList>
    </citation>
    <scope>NUCLEOTIDE SEQUENCE [LARGE SCALE GENOMIC DNA]</scope>
    <source>
        <strain evidence="6 7">B13</strain>
    </source>
</reference>
<comment type="function">
    <text evidence="3">One of several proteins that assist in the late maturation steps of the functional core of the 30S ribosomal subunit. Helps release RbfA from mature subunits. May play a role in the assembly of ribosomal proteins into the subunit. Circularly permuted GTPase that catalyzes slow GTP hydrolysis, GTPase activity is stimulated by the 30S ribosomal subunit.</text>
</comment>
<feature type="binding site" evidence="3">
    <location>
        <begin position="217"/>
        <end position="225"/>
    </location>
    <ligand>
        <name>GTP</name>
        <dbReference type="ChEBI" id="CHEBI:37565"/>
    </ligand>
</feature>
<accession>A0A024HP02</accession>
<sequence length="343" mass="37774">MAKRHLTRRQSWRIEKIQEERAARAAKRESRAIEELEGGDLGPEQNGLVIAHFGVQVEVEALEGEHAGEVLRCHLRANLPTLVTGDRVVWRPGNQGIGVIVAQLPRTSELCRPDMRGVLKPVASNVDRIVIVFAPRPEPHANLIDRYLVAAEHAGIKPLLLLNKADLIDEQNAEQIDSLLSIYRDLGYPLLEVSAFNGLAMDALRAALNEHVSVFVGQSGVGKSSLVNALLPGVDTRVGDLSEVTGKGTHTTTTARLFHFPAGGDLIDSPGIREFGLVHVSRDDVEAGFIEFHDLLGHCRFRDCKHDREPGCALLKALEEGRISEQRMASYRHILASLPTEEY</sequence>